<gene>
    <name evidence="2" type="ORF">BW730_17850</name>
</gene>
<keyword evidence="1" id="KW-0732">Signal</keyword>
<evidence type="ECO:0000313" key="3">
    <source>
        <dbReference type="Proteomes" id="UP000188145"/>
    </source>
</evidence>
<dbReference type="InterPro" id="IPR009351">
    <property type="entry name" value="AlkZ-like"/>
</dbReference>
<feature type="chain" id="PRO_5038433459" description="Winged helix DNA-binding domain-containing protein" evidence="1">
    <location>
        <begin position="20"/>
        <end position="350"/>
    </location>
</feature>
<evidence type="ECO:0000256" key="1">
    <source>
        <dbReference type="SAM" id="SignalP"/>
    </source>
</evidence>
<accession>A0A1Q2CSG8</accession>
<dbReference type="EMBL" id="CP019606">
    <property type="protein sequence ID" value="AQP49078.1"/>
    <property type="molecule type" value="Genomic_DNA"/>
</dbReference>
<name>A0A1Q2CSG8_9ACTN</name>
<dbReference type="STRING" id="1332264.BW730_17850"/>
<protein>
    <recommendedName>
        <fullName evidence="4">Winged helix DNA-binding domain-containing protein</fullName>
    </recommendedName>
</protein>
<dbReference type="Pfam" id="PF06224">
    <property type="entry name" value="AlkZ-like"/>
    <property type="match status" value="1"/>
</dbReference>
<organism evidence="2 3">
    <name type="scientific">Tessaracoccus aquimaris</name>
    <dbReference type="NCBI Taxonomy" id="1332264"/>
    <lineage>
        <taxon>Bacteria</taxon>
        <taxon>Bacillati</taxon>
        <taxon>Actinomycetota</taxon>
        <taxon>Actinomycetes</taxon>
        <taxon>Propionibacteriales</taxon>
        <taxon>Propionibacteriaceae</taxon>
        <taxon>Tessaracoccus</taxon>
    </lineage>
</organism>
<dbReference type="OrthoDB" id="9148135at2"/>
<dbReference type="PANTHER" id="PTHR38479:SF2">
    <property type="entry name" value="WINGED HELIX DNA-BINDING DOMAIN-CONTAINING PROTEIN"/>
    <property type="match status" value="1"/>
</dbReference>
<evidence type="ECO:0000313" key="2">
    <source>
        <dbReference type="EMBL" id="AQP49078.1"/>
    </source>
</evidence>
<proteinExistence type="predicted"/>
<evidence type="ECO:0008006" key="4">
    <source>
        <dbReference type="Google" id="ProtNLM"/>
    </source>
</evidence>
<reference evidence="3" key="1">
    <citation type="submission" date="2017-02" db="EMBL/GenBank/DDBJ databases">
        <title>Tessaracoccus aquaemaris sp. nov., isolated from the intestine of a Korean rockfish, Sebastes schlegelii, in a marine aquaculture pond.</title>
        <authorList>
            <person name="Tak E.J."/>
            <person name="Bae J.-W."/>
        </authorList>
    </citation>
    <scope>NUCLEOTIDE SEQUENCE [LARGE SCALE GENOMIC DNA]</scope>
    <source>
        <strain evidence="3">NSG39</strain>
    </source>
</reference>
<feature type="signal peptide" evidence="1">
    <location>
        <begin position="1"/>
        <end position="19"/>
    </location>
</feature>
<sequence length="350" mass="37797">MVAQSLTAPSFASPAAAVAAFGAMQGQDLPGVLASAALRSTGEAVAAVFDDLAERRLVRGYPMRGTVFLMAAEDLSWVTALCAAPSLRAAAARRHQLGLDEEQLGRARGIAEEVLADGPLSRPELFEIWDAAGLAPKGGRGYHLLFTLIADGVAAYGPWNGSEQDVVLVEQWLPGIPGLAERFGGERLPAVAEFLLRYLTSHGPATLRDFAWWTKLTLGEIRRALPLIVDRLETDGADEPSYWRPGLLDEAQAQARASSAPLLLPGFDEYILGYQDRLFAMSATHHSRLVPGNNGVFRRTVLIGGRVRGTWARAGRPGRRSLEIEEFEPITDAARKRLAARFAAFPFAGD</sequence>
<keyword evidence="3" id="KW-1185">Reference proteome</keyword>
<dbReference type="AlphaFoldDB" id="A0A1Q2CSG8"/>
<dbReference type="PANTHER" id="PTHR38479">
    <property type="entry name" value="LMO0824 PROTEIN"/>
    <property type="match status" value="1"/>
</dbReference>
<dbReference type="Proteomes" id="UP000188145">
    <property type="component" value="Chromosome"/>
</dbReference>
<dbReference type="KEGG" id="tes:BW730_17850"/>